<dbReference type="AlphaFoldDB" id="A0A9X1QPK3"/>
<protein>
    <submittedName>
        <fullName evidence="2">Uncharacterized protein</fullName>
    </submittedName>
</protein>
<sequence length="189" mass="20209">MTVRMLVVMAAIACASCDGRQPTKADQSVAPPENQPTQAPKASPDVIKPGGLPDDRTPISEGKIDPKGAQGAGQVLQRFGGLLEQRKFAEAYGKWSDGGRASGMTEAQFAAGYEKYAEIHSEVGAPGPMEGAAGSAYVDIPFRLYGKLKTGEPFNLVGPVTLRRVNDVPGSTAEQRQWHIYRSEVQPRP</sequence>
<feature type="compositionally biased region" description="Basic and acidic residues" evidence="1">
    <location>
        <begin position="53"/>
        <end position="66"/>
    </location>
</feature>
<evidence type="ECO:0000313" key="3">
    <source>
        <dbReference type="Proteomes" id="UP001139410"/>
    </source>
</evidence>
<evidence type="ECO:0000313" key="2">
    <source>
        <dbReference type="EMBL" id="MCF2515937.1"/>
    </source>
</evidence>
<dbReference type="RefSeq" id="WP_235068641.1">
    <property type="nucleotide sequence ID" value="NZ_JAKFGM010000003.1"/>
</dbReference>
<accession>A0A9X1QPK3</accession>
<comment type="caution">
    <text evidence="2">The sequence shown here is derived from an EMBL/GenBank/DDBJ whole genome shotgun (WGS) entry which is preliminary data.</text>
</comment>
<reference evidence="2" key="1">
    <citation type="submission" date="2022-01" db="EMBL/GenBank/DDBJ databases">
        <authorList>
            <person name="Jo J.-H."/>
            <person name="Im W.-T."/>
        </authorList>
    </citation>
    <scope>NUCLEOTIDE SEQUENCE</scope>
    <source>
        <strain evidence="2">G124</strain>
    </source>
</reference>
<keyword evidence="3" id="KW-1185">Reference proteome</keyword>
<gene>
    <name evidence="2" type="ORF">LVY65_12810</name>
</gene>
<evidence type="ECO:0000256" key="1">
    <source>
        <dbReference type="SAM" id="MobiDB-lite"/>
    </source>
</evidence>
<name>A0A9X1QPK3_9SPHN</name>
<dbReference type="EMBL" id="JAKFGM010000003">
    <property type="protein sequence ID" value="MCF2515937.1"/>
    <property type="molecule type" value="Genomic_DNA"/>
</dbReference>
<organism evidence="2 3">
    <name type="scientific">Sphingomonas cremea</name>
    <dbReference type="NCBI Taxonomy" id="2904799"/>
    <lineage>
        <taxon>Bacteria</taxon>
        <taxon>Pseudomonadati</taxon>
        <taxon>Pseudomonadota</taxon>
        <taxon>Alphaproteobacteria</taxon>
        <taxon>Sphingomonadales</taxon>
        <taxon>Sphingomonadaceae</taxon>
        <taxon>Sphingomonas</taxon>
    </lineage>
</organism>
<dbReference type="Proteomes" id="UP001139410">
    <property type="component" value="Unassembled WGS sequence"/>
</dbReference>
<feature type="region of interest" description="Disordered" evidence="1">
    <location>
        <begin position="19"/>
        <end position="72"/>
    </location>
</feature>
<proteinExistence type="predicted"/>